<evidence type="ECO:0000259" key="4">
    <source>
        <dbReference type="PROSITE" id="PS50927"/>
    </source>
</evidence>
<feature type="binding site" evidence="3">
    <location>
        <position position="496"/>
    </location>
    <ligand>
        <name>ATP</name>
        <dbReference type="ChEBI" id="CHEBI:30616"/>
    </ligand>
</feature>
<dbReference type="AlphaFoldDB" id="A0A7J7MVR8"/>
<name>A0A7J7MVR8_9MAGN</name>
<dbReference type="SMART" id="SM00108">
    <property type="entry name" value="B_lectin"/>
    <property type="match status" value="1"/>
</dbReference>
<dbReference type="InterPro" id="IPR001480">
    <property type="entry name" value="Bulb-type_lectin_dom"/>
</dbReference>
<dbReference type="Gene3D" id="3.30.200.20">
    <property type="entry name" value="Phosphorylase Kinase, domain 1"/>
    <property type="match status" value="1"/>
</dbReference>
<dbReference type="InterPro" id="IPR051343">
    <property type="entry name" value="G-type_lectin_kinases/EP1-like"/>
</dbReference>
<dbReference type="EMBL" id="JACGCM010001219">
    <property type="protein sequence ID" value="KAF6158788.1"/>
    <property type="molecule type" value="Genomic_DNA"/>
</dbReference>
<dbReference type="PANTHER" id="PTHR47976">
    <property type="entry name" value="G-TYPE LECTIN S-RECEPTOR-LIKE SERINE/THREONINE-PROTEIN KINASE SD2-5"/>
    <property type="match status" value="1"/>
</dbReference>
<dbReference type="PROSITE" id="PS00107">
    <property type="entry name" value="PROTEIN_KINASE_ATP"/>
    <property type="match status" value="1"/>
</dbReference>
<evidence type="ECO:0000313" key="5">
    <source>
        <dbReference type="EMBL" id="KAF6158788.1"/>
    </source>
</evidence>
<accession>A0A7J7MVR8</accession>
<evidence type="ECO:0000313" key="6">
    <source>
        <dbReference type="Proteomes" id="UP000541444"/>
    </source>
</evidence>
<protein>
    <recommendedName>
        <fullName evidence="4">Bulb-type lectin domain-containing protein</fullName>
    </recommendedName>
</protein>
<dbReference type="SMART" id="SM00220">
    <property type="entry name" value="S_TKc"/>
    <property type="match status" value="1"/>
</dbReference>
<comment type="caution">
    <text evidence="5">The sequence shown here is derived from an EMBL/GenBank/DDBJ whole genome shotgun (WGS) entry which is preliminary data.</text>
</comment>
<proteinExistence type="predicted"/>
<gene>
    <name evidence="5" type="ORF">GIB67_040302</name>
</gene>
<feature type="domain" description="Bulb-type lectin" evidence="4">
    <location>
        <begin position="160"/>
        <end position="284"/>
    </location>
</feature>
<dbReference type="PANTHER" id="PTHR47976:SF30">
    <property type="entry name" value="RECEPTOR-LIKE SERINE_THREONINE-PROTEIN KINASE"/>
    <property type="match status" value="1"/>
</dbReference>
<evidence type="ECO:0000256" key="3">
    <source>
        <dbReference type="PROSITE-ProRule" id="PRU10141"/>
    </source>
</evidence>
<dbReference type="Gene3D" id="2.90.10.10">
    <property type="entry name" value="Bulb-type lectin domain"/>
    <property type="match status" value="1"/>
</dbReference>
<dbReference type="Pfam" id="PF00069">
    <property type="entry name" value="Pkinase"/>
    <property type="match status" value="1"/>
</dbReference>
<dbReference type="InterPro" id="IPR017441">
    <property type="entry name" value="Protein_kinase_ATP_BS"/>
</dbReference>
<keyword evidence="3" id="KW-0067">ATP-binding</keyword>
<keyword evidence="6" id="KW-1185">Reference proteome</keyword>
<keyword evidence="3" id="KW-0547">Nucleotide-binding</keyword>
<dbReference type="Pfam" id="PF01453">
    <property type="entry name" value="B_lectin"/>
    <property type="match status" value="1"/>
</dbReference>
<keyword evidence="2" id="KW-0732">Signal</keyword>
<organism evidence="5 6">
    <name type="scientific">Kingdonia uniflora</name>
    <dbReference type="NCBI Taxonomy" id="39325"/>
    <lineage>
        <taxon>Eukaryota</taxon>
        <taxon>Viridiplantae</taxon>
        <taxon>Streptophyta</taxon>
        <taxon>Embryophyta</taxon>
        <taxon>Tracheophyta</taxon>
        <taxon>Spermatophyta</taxon>
        <taxon>Magnoliopsida</taxon>
        <taxon>Ranunculales</taxon>
        <taxon>Circaeasteraceae</taxon>
        <taxon>Kingdonia</taxon>
    </lineage>
</organism>
<reference evidence="5 6" key="1">
    <citation type="journal article" date="2020" name="IScience">
        <title>Genome Sequencing of the Endangered Kingdonia uniflora (Circaeasteraceae, Ranunculales) Reveals Potential Mechanisms of Evolutionary Specialization.</title>
        <authorList>
            <person name="Sun Y."/>
            <person name="Deng T."/>
            <person name="Zhang A."/>
            <person name="Moore M.J."/>
            <person name="Landis J.B."/>
            <person name="Lin N."/>
            <person name="Zhang H."/>
            <person name="Zhang X."/>
            <person name="Huang J."/>
            <person name="Zhang X."/>
            <person name="Sun H."/>
            <person name="Wang H."/>
        </authorList>
    </citation>
    <scope>NUCLEOTIDE SEQUENCE [LARGE SCALE GENOMIC DNA]</scope>
    <source>
        <strain evidence="5">TB1705</strain>
        <tissue evidence="5">Leaf</tissue>
    </source>
</reference>
<dbReference type="GO" id="GO:0005524">
    <property type="term" value="F:ATP binding"/>
    <property type="evidence" value="ECO:0007669"/>
    <property type="project" value="UniProtKB-UniRule"/>
</dbReference>
<dbReference type="SUPFAM" id="SSF56112">
    <property type="entry name" value="Protein kinase-like (PK-like)"/>
    <property type="match status" value="2"/>
</dbReference>
<dbReference type="InterPro" id="IPR011009">
    <property type="entry name" value="Kinase-like_dom_sf"/>
</dbReference>
<dbReference type="Proteomes" id="UP000541444">
    <property type="component" value="Unassembled WGS sequence"/>
</dbReference>
<dbReference type="SUPFAM" id="SSF51110">
    <property type="entry name" value="alpha-D-mannose-specific plant lectins"/>
    <property type="match status" value="1"/>
</dbReference>
<dbReference type="OrthoDB" id="4062651at2759"/>
<dbReference type="GO" id="GO:0004672">
    <property type="term" value="F:protein kinase activity"/>
    <property type="evidence" value="ECO:0007669"/>
    <property type="project" value="InterPro"/>
</dbReference>
<dbReference type="CDD" id="cd00028">
    <property type="entry name" value="B_lectin"/>
    <property type="match status" value="1"/>
</dbReference>
<dbReference type="Gene3D" id="1.10.510.10">
    <property type="entry name" value="Transferase(Phosphotransferase) domain 1"/>
    <property type="match status" value="1"/>
</dbReference>
<dbReference type="InterPro" id="IPR000719">
    <property type="entry name" value="Prot_kinase_dom"/>
</dbReference>
<evidence type="ECO:0000256" key="2">
    <source>
        <dbReference type="ARBA" id="ARBA00022729"/>
    </source>
</evidence>
<keyword evidence="1" id="KW-0245">EGF-like domain</keyword>
<sequence length="676" mass="76171">MEKVLVKILQKGRVLDETVKVMKQFYEKFSVKLGSRGFGSVFKGVLRDGRVVAVKRLDNTGQGAKEFLAELQEIDMKSHEEEVVKMIWLRMWCLNGDHTRRPSMSMAVKVSGRQLEIARELNEVRVQLWGPAVNVSTSWKINDDENFPVRTYFLDGSVARLILLKYDTRGLPSTIFPSFGFGFFCKMVGTDTFYLSVIMVDVDSEIIQENPLQVVWSANEDHPVGENATLKFSQGGNMILADAHGAVVWSSSSPGMLVAGMRIYKYGNLMLLNRTNGIVWQSFDHPVDTLLFGQILKVGQRPTSKISSSNFGRGFLQLAIDLLSISAFFEGGGKSVRYRSFTSAEPSRGFSSFRYVKFNDGNIMFYFQWENDIVEVPYLIPNIGSTGFFRLDDDRGLRVYNWTSDMGWKVIDVFLKGRNECQLSLKCGRYGVCKDEKCTCPRAVDGIYYFTEKNTPNSLGIGYRQATEKFSEKLGSGGFGSVFKGILRDGKTVAVKRLDNAGQGFISRDQSQVITIVRETLGYLAPEWLHSCVTVKADTYSFGVVVLEVVSGRRNLDYSRPEMDVHLLHFLQRKVEENRLIEIIDYCCKGMESHEEEVVKMIRLGMWCLNADPTRRPSMSMVVKTFPSPNCWSGRASSHQATSNRCEDITSQTCSAVSKNRLSRPIEAAESGEAMI</sequence>
<dbReference type="PROSITE" id="PS50927">
    <property type="entry name" value="BULB_LECTIN"/>
    <property type="match status" value="1"/>
</dbReference>
<dbReference type="InterPro" id="IPR036426">
    <property type="entry name" value="Bulb-type_lectin_dom_sf"/>
</dbReference>
<evidence type="ECO:0000256" key="1">
    <source>
        <dbReference type="ARBA" id="ARBA00022536"/>
    </source>
</evidence>